<evidence type="ECO:0000313" key="3">
    <source>
        <dbReference type="EMBL" id="KAJ0971904.1"/>
    </source>
</evidence>
<dbReference type="EMBL" id="JAGGNH010000005">
    <property type="protein sequence ID" value="KAJ0971904.1"/>
    <property type="molecule type" value="Genomic_DNA"/>
</dbReference>
<dbReference type="InterPro" id="IPR054576">
    <property type="entry name" value="At5g48480-like_N"/>
</dbReference>
<dbReference type="PROSITE" id="PS51819">
    <property type="entry name" value="VOC"/>
    <property type="match status" value="1"/>
</dbReference>
<feature type="compositionally biased region" description="Polar residues" evidence="1">
    <location>
        <begin position="268"/>
        <end position="277"/>
    </location>
</feature>
<evidence type="ECO:0000313" key="4">
    <source>
        <dbReference type="Proteomes" id="UP001085076"/>
    </source>
</evidence>
<reference evidence="3" key="1">
    <citation type="submission" date="2021-03" db="EMBL/GenBank/DDBJ databases">
        <authorList>
            <person name="Li Z."/>
            <person name="Yang C."/>
        </authorList>
    </citation>
    <scope>NUCLEOTIDE SEQUENCE</scope>
    <source>
        <strain evidence="3">Dzin_1.0</strain>
        <tissue evidence="3">Leaf</tissue>
    </source>
</reference>
<protein>
    <recommendedName>
        <fullName evidence="2">VOC domain-containing protein</fullName>
    </recommendedName>
</protein>
<dbReference type="Pfam" id="PF22650">
    <property type="entry name" value="At5g48480-like_C"/>
    <property type="match status" value="1"/>
</dbReference>
<evidence type="ECO:0000259" key="2">
    <source>
        <dbReference type="PROSITE" id="PS51819"/>
    </source>
</evidence>
<dbReference type="OrthoDB" id="2013034at2759"/>
<keyword evidence="4" id="KW-1185">Reference proteome</keyword>
<dbReference type="SUPFAM" id="SSF54593">
    <property type="entry name" value="Glyoxalase/Bleomycin resistance protein/Dihydroxybiphenyl dioxygenase"/>
    <property type="match status" value="1"/>
</dbReference>
<gene>
    <name evidence="3" type="ORF">J5N97_019863</name>
</gene>
<dbReference type="InterPro" id="IPR029068">
    <property type="entry name" value="Glyas_Bleomycin-R_OHBP_Dase"/>
</dbReference>
<evidence type="ECO:0000256" key="1">
    <source>
        <dbReference type="SAM" id="MobiDB-lite"/>
    </source>
</evidence>
<accession>A0A9D5CFD7</accession>
<dbReference type="InterPro" id="IPR054575">
    <property type="entry name" value="At5g48480-like_C"/>
</dbReference>
<name>A0A9D5CFD7_9LILI</name>
<proteinExistence type="predicted"/>
<comment type="caution">
    <text evidence="3">The sequence shown here is derived from an EMBL/GenBank/DDBJ whole genome shotgun (WGS) entry which is preliminary data.</text>
</comment>
<feature type="compositionally biased region" description="Basic and acidic residues" evidence="1">
    <location>
        <begin position="204"/>
        <end position="267"/>
    </location>
</feature>
<feature type="domain" description="VOC" evidence="2">
    <location>
        <begin position="606"/>
        <end position="745"/>
    </location>
</feature>
<dbReference type="InterPro" id="IPR037523">
    <property type="entry name" value="VOC_core"/>
</dbReference>
<dbReference type="Gene3D" id="3.10.180.10">
    <property type="entry name" value="2,3-Dihydroxybiphenyl 1,2-Dioxygenase, domain 1"/>
    <property type="match status" value="1"/>
</dbReference>
<dbReference type="PANTHER" id="PTHR34109">
    <property type="entry name" value="BNAUNNG04460D PROTEIN-RELATED"/>
    <property type="match status" value="1"/>
</dbReference>
<dbReference type="AlphaFoldDB" id="A0A9D5CFD7"/>
<organism evidence="3 4">
    <name type="scientific">Dioscorea zingiberensis</name>
    <dbReference type="NCBI Taxonomy" id="325984"/>
    <lineage>
        <taxon>Eukaryota</taxon>
        <taxon>Viridiplantae</taxon>
        <taxon>Streptophyta</taxon>
        <taxon>Embryophyta</taxon>
        <taxon>Tracheophyta</taxon>
        <taxon>Spermatophyta</taxon>
        <taxon>Magnoliopsida</taxon>
        <taxon>Liliopsida</taxon>
        <taxon>Dioscoreales</taxon>
        <taxon>Dioscoreaceae</taxon>
        <taxon>Dioscorea</taxon>
    </lineage>
</organism>
<dbReference type="Pfam" id="PF22656">
    <property type="entry name" value="At5g48480-like_N"/>
    <property type="match status" value="1"/>
</dbReference>
<dbReference type="Proteomes" id="UP001085076">
    <property type="component" value="Miscellaneous, Linkage group lg05"/>
</dbReference>
<dbReference type="PANTHER" id="PTHR34109:SF1">
    <property type="entry name" value="VOC DOMAIN-CONTAINING PROTEIN"/>
    <property type="match status" value="1"/>
</dbReference>
<feature type="region of interest" description="Disordered" evidence="1">
    <location>
        <begin position="196"/>
        <end position="315"/>
    </location>
</feature>
<sequence length="756" mass="82886">MVEGKEEMKSYTVATVTEVRGGYVDNWKVSKALREILNGKWDWPVKEFKDGRMMITCKSPAEAGEMEKSGELHFPEFSMKCEPWSADIWRVGPADGKTRWLDVRRLLTFCWNRDSAGRVLKSVCDLLSVDRRGGCYVDDIRVLVRVRSRRTLPCIIWTNIGSRKYKVLVGMERGQDPLPWNGGEVGMIAADMEEENSGLHPLTRKIEKDKEKAQPARRKQESSKERKQPHGGKHGDDARSQEKQKEKGKKQPADRPAKALTGEESHHGNTARTGSASKQDRSKALGPPGSCTTHSAEKPLHASPSSSVPRRSEEQHLDIMTQEESMASDGTKGTLHGFKAKSLHGLESRTLGEVEALNSHIEPIITDGTNCQESGCDPSIERAGKMVESIYITQKDGNILEDLMNGMDLASGSHLQPNDFNIPSLNLNSGKALESGRMAPTKLLGPQTNEQAINAQPHDSINFYGAQQGTEPPQTKQDTSCMTLPCNSQNMTPHAQHIMDLINHGIIDLNNTFPKYMNGGWNLFSNTTWNNTQNLPGKDPPQTKKDSATKSTPKEPVPTTMGKGKSVVAATRPRGRPKKTKSLPELEEEKTTTSDTRLMERIDPQAIEPQVVVPGGKANEAVEFYKEVFAAEEVKRQTHPRALNAVQELPHLILCAQLKIGSSSFLVCDQSDPTSSTTLCRKTEMGSGTVVFRLETDNVAGALERAVKAGAKKEGEIAEEACVCAGVQAATVIDPFGVAWILTSASATVSATAKCC</sequence>
<reference evidence="3" key="2">
    <citation type="journal article" date="2022" name="Hortic Res">
        <title>The genome of Dioscorea zingiberensis sheds light on the biosynthesis, origin and evolution of the medicinally important diosgenin saponins.</title>
        <authorList>
            <person name="Li Y."/>
            <person name="Tan C."/>
            <person name="Li Z."/>
            <person name="Guo J."/>
            <person name="Li S."/>
            <person name="Chen X."/>
            <person name="Wang C."/>
            <person name="Dai X."/>
            <person name="Yang H."/>
            <person name="Song W."/>
            <person name="Hou L."/>
            <person name="Xu J."/>
            <person name="Tong Z."/>
            <person name="Xu A."/>
            <person name="Yuan X."/>
            <person name="Wang W."/>
            <person name="Yang Q."/>
            <person name="Chen L."/>
            <person name="Sun Z."/>
            <person name="Wang K."/>
            <person name="Pan B."/>
            <person name="Chen J."/>
            <person name="Bao Y."/>
            <person name="Liu F."/>
            <person name="Qi X."/>
            <person name="Gang D.R."/>
            <person name="Wen J."/>
            <person name="Li J."/>
        </authorList>
    </citation>
    <scope>NUCLEOTIDE SEQUENCE</scope>
    <source>
        <strain evidence="3">Dzin_1.0</strain>
    </source>
</reference>
<feature type="region of interest" description="Disordered" evidence="1">
    <location>
        <begin position="532"/>
        <end position="594"/>
    </location>
</feature>